<organism evidence="2 3">
    <name type="scientific">Pseudolysinimonas yzui</name>
    <dbReference type="NCBI Taxonomy" id="2708254"/>
    <lineage>
        <taxon>Bacteria</taxon>
        <taxon>Bacillati</taxon>
        <taxon>Actinomycetota</taxon>
        <taxon>Actinomycetes</taxon>
        <taxon>Micrococcales</taxon>
        <taxon>Microbacteriaceae</taxon>
        <taxon>Pseudolysinimonas</taxon>
    </lineage>
</organism>
<accession>A0A8J3GNR8</accession>
<evidence type="ECO:0000313" key="2">
    <source>
        <dbReference type="EMBL" id="GHF07897.1"/>
    </source>
</evidence>
<feature type="domain" description="HNH nuclease" evidence="1">
    <location>
        <begin position="334"/>
        <end position="386"/>
    </location>
</feature>
<evidence type="ECO:0000259" key="1">
    <source>
        <dbReference type="SMART" id="SM00507"/>
    </source>
</evidence>
<gene>
    <name evidence="2" type="ORF">GCM10011600_05820</name>
</gene>
<reference evidence="2" key="1">
    <citation type="journal article" date="2014" name="Int. J. Syst. Evol. Microbiol.">
        <title>Complete genome sequence of Corynebacterium casei LMG S-19264T (=DSM 44701T), isolated from a smear-ripened cheese.</title>
        <authorList>
            <consortium name="US DOE Joint Genome Institute (JGI-PGF)"/>
            <person name="Walter F."/>
            <person name="Albersmeier A."/>
            <person name="Kalinowski J."/>
            <person name="Ruckert C."/>
        </authorList>
    </citation>
    <scope>NUCLEOTIDE SEQUENCE</scope>
    <source>
        <strain evidence="2">CGMCC 1.16548</strain>
    </source>
</reference>
<keyword evidence="3" id="KW-1185">Reference proteome</keyword>
<dbReference type="RefSeq" id="WP_191281856.1">
    <property type="nucleotide sequence ID" value="NZ_BNAI01000001.1"/>
</dbReference>
<dbReference type="CDD" id="cd00085">
    <property type="entry name" value="HNHc"/>
    <property type="match status" value="1"/>
</dbReference>
<evidence type="ECO:0000313" key="3">
    <source>
        <dbReference type="Proteomes" id="UP000617531"/>
    </source>
</evidence>
<sequence>MTSYPPDFDEFDLVDVWERPWDESQPGTRVHFELGRAEFAAAQLARSMAEQMGSIANVLAEARRHPEIYVVLDDEPTKRQLDVAMDAAVADIAMRLSIAEGTVVAMAHQAEVLRARAPQVWAMFREGEVSAANVRTVAATLDSLPEGRETDAALDSKAAEWAALPPARFTGRMHTLRERLHPISLTERHAEAAKGRRFWRENDRDGMSWLGAQVTASDGEMAWQRVDAIARHLAEQPGETRTLDQLRADVVADMLTGRSDPATEPRATVGVLIPMMSLLGLSEQPATLEGFGPIDADTARKLTAHAPSFYRILTAPVSSTILDVDRTSYRPPADLKRWLALRDGTCRFFGCGRSARLCDLDHTEQWAKGGTTSAGNLAHLSRRHHTLKDESRWKVEQRPGGILTWTSPTGAIRTTDPPPF</sequence>
<dbReference type="InterPro" id="IPR003870">
    <property type="entry name" value="DUF222"/>
</dbReference>
<name>A0A8J3GNR8_9MICO</name>
<protein>
    <recommendedName>
        <fullName evidence="1">HNH nuclease domain-containing protein</fullName>
    </recommendedName>
</protein>
<dbReference type="AlphaFoldDB" id="A0A8J3GNR8"/>
<dbReference type="Proteomes" id="UP000617531">
    <property type="component" value="Unassembled WGS sequence"/>
</dbReference>
<dbReference type="InterPro" id="IPR003615">
    <property type="entry name" value="HNH_nuc"/>
</dbReference>
<dbReference type="EMBL" id="BNAI01000001">
    <property type="protein sequence ID" value="GHF07897.1"/>
    <property type="molecule type" value="Genomic_DNA"/>
</dbReference>
<reference evidence="2" key="2">
    <citation type="submission" date="2020-09" db="EMBL/GenBank/DDBJ databases">
        <authorList>
            <person name="Sun Q."/>
            <person name="Zhou Y."/>
        </authorList>
    </citation>
    <scope>NUCLEOTIDE SEQUENCE</scope>
    <source>
        <strain evidence="2">CGMCC 1.16548</strain>
    </source>
</reference>
<dbReference type="Pfam" id="PF02720">
    <property type="entry name" value="DUF222"/>
    <property type="match status" value="1"/>
</dbReference>
<comment type="caution">
    <text evidence="2">The sequence shown here is derived from an EMBL/GenBank/DDBJ whole genome shotgun (WGS) entry which is preliminary data.</text>
</comment>
<dbReference type="SMART" id="SM00507">
    <property type="entry name" value="HNHc"/>
    <property type="match status" value="1"/>
</dbReference>
<proteinExistence type="predicted"/>